<dbReference type="InterPro" id="IPR016040">
    <property type="entry name" value="NAD(P)-bd_dom"/>
</dbReference>
<protein>
    <submittedName>
        <fullName evidence="2">NAD(P)H azoreductase</fullName>
        <ecNumber evidence="2">1.7.-.-</ecNumber>
    </submittedName>
</protein>
<dbReference type="AlphaFoldDB" id="M7NZN3"/>
<dbReference type="Gene3D" id="3.40.50.720">
    <property type="entry name" value="NAD(P)-binding Rossmann-like Domain"/>
    <property type="match status" value="1"/>
</dbReference>
<dbReference type="Pfam" id="PF13460">
    <property type="entry name" value="NAD_binding_10"/>
    <property type="match status" value="1"/>
</dbReference>
<dbReference type="InterPro" id="IPR036291">
    <property type="entry name" value="NAD(P)-bd_dom_sf"/>
</dbReference>
<accession>M7NZN3</accession>
<keyword evidence="2" id="KW-0560">Oxidoreductase</keyword>
<gene>
    <name evidence="2" type="primary">azoB_2</name>
    <name evidence="2" type="ORF">ADICEAN_01045</name>
</gene>
<evidence type="ECO:0000313" key="2">
    <source>
        <dbReference type="EMBL" id="EMR03804.1"/>
    </source>
</evidence>
<comment type="caution">
    <text evidence="2">The sequence shown here is derived from an EMBL/GenBank/DDBJ whole genome shotgun (WGS) entry which is preliminary data.</text>
</comment>
<name>M7NZN3_9BACT</name>
<reference evidence="2 3" key="1">
    <citation type="journal article" date="2013" name="Genome Announc.">
        <title>Draft Genome Sequence of Cesiribacter andamanensis Strain AMV16T, Isolated from a Soil Sample from a Mud Volcano in the Andaman Islands, India.</title>
        <authorList>
            <person name="Shivaji S."/>
            <person name="Ara S."/>
            <person name="Begum Z."/>
            <person name="Srinivas T.N."/>
            <person name="Singh A."/>
            <person name="Kumar Pinnaka A."/>
        </authorList>
    </citation>
    <scope>NUCLEOTIDE SEQUENCE [LARGE SCALE GENOMIC DNA]</scope>
    <source>
        <strain evidence="2 3">AMV16</strain>
    </source>
</reference>
<keyword evidence="3" id="KW-1185">Reference proteome</keyword>
<dbReference type="EMBL" id="AODQ01000017">
    <property type="protein sequence ID" value="EMR03804.1"/>
    <property type="molecule type" value="Genomic_DNA"/>
</dbReference>
<dbReference type="PANTHER" id="PTHR15020:SF50">
    <property type="entry name" value="UPF0659 PROTEIN YMR090W"/>
    <property type="match status" value="1"/>
</dbReference>
<dbReference type="STRING" id="1279009.ADICEAN_01045"/>
<dbReference type="GO" id="GO:0016491">
    <property type="term" value="F:oxidoreductase activity"/>
    <property type="evidence" value="ECO:0007669"/>
    <property type="project" value="UniProtKB-KW"/>
</dbReference>
<dbReference type="eggNOG" id="COG0702">
    <property type="taxonomic scope" value="Bacteria"/>
</dbReference>
<dbReference type="SUPFAM" id="SSF51735">
    <property type="entry name" value="NAD(P)-binding Rossmann-fold domains"/>
    <property type="match status" value="1"/>
</dbReference>
<organism evidence="2 3">
    <name type="scientific">Cesiribacter andamanensis AMV16</name>
    <dbReference type="NCBI Taxonomy" id="1279009"/>
    <lineage>
        <taxon>Bacteria</taxon>
        <taxon>Pseudomonadati</taxon>
        <taxon>Bacteroidota</taxon>
        <taxon>Cytophagia</taxon>
        <taxon>Cytophagales</taxon>
        <taxon>Cesiribacteraceae</taxon>
        <taxon>Cesiribacter</taxon>
    </lineage>
</organism>
<dbReference type="Proteomes" id="UP000011910">
    <property type="component" value="Unassembled WGS sequence"/>
</dbReference>
<feature type="domain" description="NAD(P)-binding" evidence="1">
    <location>
        <begin position="7"/>
        <end position="187"/>
    </location>
</feature>
<dbReference type="PANTHER" id="PTHR15020">
    <property type="entry name" value="FLAVIN REDUCTASE-RELATED"/>
    <property type="match status" value="1"/>
</dbReference>
<dbReference type="EC" id="1.7.-.-" evidence="2"/>
<sequence length="215" mass="23443">MKILVAGSHGKVGHHLVKMLSQKGHEVLAMIRDSSQADEMQQLGSKPVVADLEKDKTFPLEGVNAVFFVACSGPDTGEDKTRAVDEKGAIKLIEDAYKHKVQRFIMLSSIGADDPRKGPSDLKPYLEAKHQADKELKFSGILFTILRASRLTNDAGTGKIRVADKLENHDGSISREDVAKTMVACLDIRHTENKVFELTSGDSPIADALVNLPLV</sequence>
<evidence type="ECO:0000313" key="3">
    <source>
        <dbReference type="Proteomes" id="UP000011910"/>
    </source>
</evidence>
<proteinExistence type="predicted"/>
<evidence type="ECO:0000259" key="1">
    <source>
        <dbReference type="Pfam" id="PF13460"/>
    </source>
</evidence>
<dbReference type="CDD" id="cd05243">
    <property type="entry name" value="SDR_a5"/>
    <property type="match status" value="1"/>
</dbReference>
<dbReference type="OrthoDB" id="9803892at2"/>
<dbReference type="RefSeq" id="WP_009194447.1">
    <property type="nucleotide sequence ID" value="NZ_AODQ01000017.1"/>
</dbReference>